<comment type="caution">
    <text evidence="2">The sequence shown here is derived from an EMBL/GenBank/DDBJ whole genome shotgun (WGS) entry which is preliminary data.</text>
</comment>
<keyword evidence="3" id="KW-1185">Reference proteome</keyword>
<feature type="compositionally biased region" description="Pro residues" evidence="1">
    <location>
        <begin position="29"/>
        <end position="52"/>
    </location>
</feature>
<evidence type="ECO:0000313" key="2">
    <source>
        <dbReference type="EMBL" id="KAD7476905.1"/>
    </source>
</evidence>
<proteinExistence type="predicted"/>
<dbReference type="AlphaFoldDB" id="A0A5N6PWY6"/>
<gene>
    <name evidence="2" type="ORF">E3N88_00041</name>
</gene>
<evidence type="ECO:0000313" key="3">
    <source>
        <dbReference type="Proteomes" id="UP000326396"/>
    </source>
</evidence>
<dbReference type="EMBL" id="SZYD01000001">
    <property type="protein sequence ID" value="KAD7476905.1"/>
    <property type="molecule type" value="Genomic_DNA"/>
</dbReference>
<protein>
    <submittedName>
        <fullName evidence="2">Uncharacterized protein</fullName>
    </submittedName>
</protein>
<name>A0A5N6PWY6_9ASTR</name>
<organism evidence="2 3">
    <name type="scientific">Mikania micrantha</name>
    <name type="common">bitter vine</name>
    <dbReference type="NCBI Taxonomy" id="192012"/>
    <lineage>
        <taxon>Eukaryota</taxon>
        <taxon>Viridiplantae</taxon>
        <taxon>Streptophyta</taxon>
        <taxon>Embryophyta</taxon>
        <taxon>Tracheophyta</taxon>
        <taxon>Spermatophyta</taxon>
        <taxon>Magnoliopsida</taxon>
        <taxon>eudicotyledons</taxon>
        <taxon>Gunneridae</taxon>
        <taxon>Pentapetalae</taxon>
        <taxon>asterids</taxon>
        <taxon>campanulids</taxon>
        <taxon>Asterales</taxon>
        <taxon>Asteraceae</taxon>
        <taxon>Asteroideae</taxon>
        <taxon>Heliantheae alliance</taxon>
        <taxon>Eupatorieae</taxon>
        <taxon>Mikania</taxon>
    </lineage>
</organism>
<dbReference type="Proteomes" id="UP000326396">
    <property type="component" value="Linkage Group LG1"/>
</dbReference>
<feature type="region of interest" description="Disordered" evidence="1">
    <location>
        <begin position="1"/>
        <end position="89"/>
    </location>
</feature>
<accession>A0A5N6PWY6</accession>
<reference evidence="2 3" key="1">
    <citation type="submission" date="2019-05" db="EMBL/GenBank/DDBJ databases">
        <title>Mikania micrantha, genome provides insights into the molecular mechanism of rapid growth.</title>
        <authorList>
            <person name="Liu B."/>
        </authorList>
    </citation>
    <scope>NUCLEOTIDE SEQUENCE [LARGE SCALE GENOMIC DNA]</scope>
    <source>
        <strain evidence="2">NLD-2019</strain>
        <tissue evidence="2">Leaf</tissue>
    </source>
</reference>
<evidence type="ECO:0000256" key="1">
    <source>
        <dbReference type="SAM" id="MobiDB-lite"/>
    </source>
</evidence>
<sequence length="111" mass="11710">MARLARTSDQLAQAIEPQPPSHHQQPPLATGPPPPATGPPPPATGPPPPPPAATAGRNPANSGDFSGEDSGERNIPAKRNIPISTQKSIENPDLIQKLISHQIKYKQLTEL</sequence>